<dbReference type="GO" id="GO:0034045">
    <property type="term" value="C:phagophore assembly site membrane"/>
    <property type="evidence" value="ECO:0007669"/>
    <property type="project" value="UniProtKB-SubCell"/>
</dbReference>
<dbReference type="OrthoDB" id="1667587at2759"/>
<evidence type="ECO:0000256" key="1">
    <source>
        <dbReference type="ARBA" id="ARBA00004148"/>
    </source>
</evidence>
<evidence type="ECO:0000256" key="11">
    <source>
        <dbReference type="ARBA" id="ARBA00023136"/>
    </source>
</evidence>
<dbReference type="GO" id="GO:0005774">
    <property type="term" value="C:vacuolar membrane"/>
    <property type="evidence" value="ECO:0007669"/>
    <property type="project" value="UniProtKB-SubCell"/>
</dbReference>
<dbReference type="AlphaFoldDB" id="A0A5N6TSM8"/>
<comment type="similarity">
    <text evidence="12">Belongs to the WD repeat PROPPIN family.</text>
</comment>
<evidence type="ECO:0000256" key="2">
    <source>
        <dbReference type="ARBA" id="ARBA00004481"/>
    </source>
</evidence>
<evidence type="ECO:0000256" key="16">
    <source>
        <dbReference type="SAM" id="MobiDB-lite"/>
    </source>
</evidence>
<feature type="region of interest" description="Disordered" evidence="16">
    <location>
        <begin position="262"/>
        <end position="315"/>
    </location>
</feature>
<evidence type="ECO:0000256" key="13">
    <source>
        <dbReference type="ARBA" id="ARBA00037510"/>
    </source>
</evidence>
<dbReference type="Proteomes" id="UP000325780">
    <property type="component" value="Unassembled WGS sequence"/>
</dbReference>
<dbReference type="FunFam" id="2.130.10.10:FF:000965">
    <property type="entry name" value="Autophagy-like protein 18 Atg18"/>
    <property type="match status" value="1"/>
</dbReference>
<evidence type="ECO:0000256" key="5">
    <source>
        <dbReference type="ARBA" id="ARBA00022554"/>
    </source>
</evidence>
<evidence type="ECO:0000256" key="7">
    <source>
        <dbReference type="ARBA" id="ARBA00022737"/>
    </source>
</evidence>
<keyword evidence="5" id="KW-0926">Vacuole</keyword>
<evidence type="ECO:0000256" key="15">
    <source>
        <dbReference type="ARBA" id="ARBA00039247"/>
    </source>
</evidence>
<dbReference type="InterPro" id="IPR036322">
    <property type="entry name" value="WD40_repeat_dom_sf"/>
</dbReference>
<keyword evidence="9" id="KW-0653">Protein transport</keyword>
<evidence type="ECO:0000256" key="3">
    <source>
        <dbReference type="ARBA" id="ARBA00004623"/>
    </source>
</evidence>
<protein>
    <recommendedName>
        <fullName evidence="15">Autophagy-related protein 18</fullName>
    </recommendedName>
</protein>
<evidence type="ECO:0000313" key="18">
    <source>
        <dbReference type="Proteomes" id="UP000325780"/>
    </source>
</evidence>
<name>A0A5N6TSM8_ASPAV</name>
<evidence type="ECO:0000256" key="4">
    <source>
        <dbReference type="ARBA" id="ARBA00022448"/>
    </source>
</evidence>
<comment type="function">
    <text evidence="13">The PI(3,5)P2 regulatory complex regulates both the synthesis and turnover of phosphatidylinositol 3,5-bisphosphate (PtdIns(3,5)P2). Necessary for proper vacuole morphology. Plays an important role in osmotically-induced vacuole fragmentation. Required for cytoplasm to vacuole transport (Cvt) vesicle formation, pexophagy and starvation-induced autophagy. Involved in correct ATG9 trafficking to the pre-autophagosomal structure. Might also be involved in premeiotic DNA replication.</text>
</comment>
<dbReference type="SMART" id="SM00320">
    <property type="entry name" value="WD40"/>
    <property type="match status" value="2"/>
</dbReference>
<comment type="subunit">
    <text evidence="14">Component of the PI(3,5)P2 regulatory complex.</text>
</comment>
<gene>
    <name evidence="17" type="ORF">BDV25DRAFT_156569</name>
</gene>
<proteinExistence type="inferred from homology"/>
<keyword evidence="4" id="KW-0813">Transport</keyword>
<sequence>MAMNYVTFNQDYSYLAVATAKGFRIFTTDPFAKSYETKEGNIAIIEMLFSTSLVALILSPRRLQITNTKRQSTICELTFPTTVLAVKLNRKRLVIVLEDQIYLYDIQTMKLLYTIETSPNPNAICALSPSSDNCYLAYPLPQKAPPASFSPPSHAPPGSTHVSPTSGEVLIFDTLKLEAINVIEAHRSPLACITLNSDGTLIATASDKGTIIRVFSVPDGHKLYQFRRGSIPSRIYSMSFNTTSTLLCVSSSTETIHLFKLSHQGQSSEDPLPSAAGRDRNLSQSSLSNSPDEDDAGDRDSADISARKHNGTLMGMIRRTSQNVGSSFAAKVGGYLPKGVSEMWEPARDFAWIKLPKSNPGPGGNGNAAGPLRSVVAMSSNTPQVMVVTSDGNFYVFSIDLSKGGEGTLTKQYSVLDANDRLGYSVMDY</sequence>
<keyword evidence="7" id="KW-0677">Repeat</keyword>
<keyword evidence="11" id="KW-0472">Membrane</keyword>
<keyword evidence="10" id="KW-0072">Autophagy</keyword>
<dbReference type="InterPro" id="IPR015943">
    <property type="entry name" value="WD40/YVTN_repeat-like_dom_sf"/>
</dbReference>
<evidence type="ECO:0000256" key="10">
    <source>
        <dbReference type="ARBA" id="ARBA00023006"/>
    </source>
</evidence>
<accession>A0A5N6TSM8</accession>
<evidence type="ECO:0000256" key="12">
    <source>
        <dbReference type="ARBA" id="ARBA00025740"/>
    </source>
</evidence>
<dbReference type="EMBL" id="ML742127">
    <property type="protein sequence ID" value="KAE8149304.1"/>
    <property type="molecule type" value="Genomic_DNA"/>
</dbReference>
<reference evidence="17 18" key="1">
    <citation type="submission" date="2019-04" db="EMBL/GenBank/DDBJ databases">
        <title>Friends and foes A comparative genomics study of 23 Aspergillus species from section Flavi.</title>
        <authorList>
            <consortium name="DOE Joint Genome Institute"/>
            <person name="Kjaerbolling I."/>
            <person name="Vesth T."/>
            <person name="Frisvad J.C."/>
            <person name="Nybo J.L."/>
            <person name="Theobald S."/>
            <person name="Kildgaard S."/>
            <person name="Isbrandt T."/>
            <person name="Kuo A."/>
            <person name="Sato A."/>
            <person name="Lyhne E.K."/>
            <person name="Kogle M.E."/>
            <person name="Wiebenga A."/>
            <person name="Kun R.S."/>
            <person name="Lubbers R.J."/>
            <person name="Makela M.R."/>
            <person name="Barry K."/>
            <person name="Chovatia M."/>
            <person name="Clum A."/>
            <person name="Daum C."/>
            <person name="Haridas S."/>
            <person name="He G."/>
            <person name="LaButti K."/>
            <person name="Lipzen A."/>
            <person name="Mondo S."/>
            <person name="Riley R."/>
            <person name="Salamov A."/>
            <person name="Simmons B.A."/>
            <person name="Magnuson J.K."/>
            <person name="Henrissat B."/>
            <person name="Mortensen U.H."/>
            <person name="Larsen T.O."/>
            <person name="Devries R.P."/>
            <person name="Grigoriev I.V."/>
            <person name="Machida M."/>
            <person name="Baker S.E."/>
            <person name="Andersen M.R."/>
        </authorList>
    </citation>
    <scope>NUCLEOTIDE SEQUENCE [LARGE SCALE GENOMIC DNA]</scope>
    <source>
        <strain evidence="17 18">IBT 18842</strain>
    </source>
</reference>
<evidence type="ECO:0000256" key="14">
    <source>
        <dbReference type="ARBA" id="ARBA00038649"/>
    </source>
</evidence>
<keyword evidence="6" id="KW-0853">WD repeat</keyword>
<dbReference type="GO" id="GO:0006914">
    <property type="term" value="P:autophagy"/>
    <property type="evidence" value="ECO:0007669"/>
    <property type="project" value="UniProtKB-KW"/>
</dbReference>
<keyword evidence="8" id="KW-0967">Endosome</keyword>
<evidence type="ECO:0000256" key="8">
    <source>
        <dbReference type="ARBA" id="ARBA00022753"/>
    </source>
</evidence>
<evidence type="ECO:0000313" key="17">
    <source>
        <dbReference type="EMBL" id="KAE8149304.1"/>
    </source>
</evidence>
<dbReference type="Gene3D" id="2.130.10.10">
    <property type="entry name" value="YVTN repeat-like/Quinoprotein amine dehydrogenase"/>
    <property type="match status" value="2"/>
</dbReference>
<evidence type="ECO:0000256" key="6">
    <source>
        <dbReference type="ARBA" id="ARBA00022574"/>
    </source>
</evidence>
<dbReference type="SUPFAM" id="SSF50978">
    <property type="entry name" value="WD40 repeat-like"/>
    <property type="match status" value="1"/>
</dbReference>
<dbReference type="InterPro" id="IPR048720">
    <property type="entry name" value="PROPPIN"/>
</dbReference>
<dbReference type="InterPro" id="IPR001680">
    <property type="entry name" value="WD40_rpt"/>
</dbReference>
<organism evidence="17 18">
    <name type="scientific">Aspergillus avenaceus</name>
    <dbReference type="NCBI Taxonomy" id="36643"/>
    <lineage>
        <taxon>Eukaryota</taxon>
        <taxon>Fungi</taxon>
        <taxon>Dikarya</taxon>
        <taxon>Ascomycota</taxon>
        <taxon>Pezizomycotina</taxon>
        <taxon>Eurotiomycetes</taxon>
        <taxon>Eurotiomycetidae</taxon>
        <taxon>Eurotiales</taxon>
        <taxon>Aspergillaceae</taxon>
        <taxon>Aspergillus</taxon>
        <taxon>Aspergillus subgen. Circumdati</taxon>
    </lineage>
</organism>
<dbReference type="Pfam" id="PF21032">
    <property type="entry name" value="PROPPIN"/>
    <property type="match status" value="2"/>
</dbReference>
<evidence type="ECO:0000256" key="9">
    <source>
        <dbReference type="ARBA" id="ARBA00022927"/>
    </source>
</evidence>
<dbReference type="PANTHER" id="PTHR11227">
    <property type="entry name" value="WD-REPEAT PROTEIN INTERACTING WITH PHOSPHOINOSIDES WIPI -RELATED"/>
    <property type="match status" value="1"/>
</dbReference>
<keyword evidence="18" id="KW-1185">Reference proteome</keyword>
<dbReference type="GO" id="GO:0015031">
    <property type="term" value="P:protein transport"/>
    <property type="evidence" value="ECO:0007669"/>
    <property type="project" value="UniProtKB-KW"/>
</dbReference>
<comment type="subcellular location">
    <subcellularLocation>
        <location evidence="2">Endosome membrane</location>
        <topology evidence="2">Peripheral membrane protein</topology>
    </subcellularLocation>
    <subcellularLocation>
        <location evidence="3">Preautophagosomal structure membrane</location>
        <topology evidence="3">Peripheral membrane protein</topology>
    </subcellularLocation>
    <subcellularLocation>
        <location evidence="1">Vacuole membrane</location>
        <topology evidence="1">Peripheral membrane protein</topology>
    </subcellularLocation>
</comment>
<dbReference type="GO" id="GO:0010008">
    <property type="term" value="C:endosome membrane"/>
    <property type="evidence" value="ECO:0007669"/>
    <property type="project" value="UniProtKB-SubCell"/>
</dbReference>